<proteinExistence type="inferred from homology"/>
<comment type="caution">
    <text evidence="4">The sequence shown here is derived from an EMBL/GenBank/DDBJ whole genome shotgun (WGS) entry which is preliminary data.</text>
</comment>
<reference evidence="4 5" key="1">
    <citation type="journal article" date="2015" name="Genome Biol.">
        <title>Comparative genomics of Steinernema reveals deeply conserved gene regulatory networks.</title>
        <authorList>
            <person name="Dillman A.R."/>
            <person name="Macchietto M."/>
            <person name="Porter C.F."/>
            <person name="Rogers A."/>
            <person name="Williams B."/>
            <person name="Antoshechkin I."/>
            <person name="Lee M.M."/>
            <person name="Goodwin Z."/>
            <person name="Lu X."/>
            <person name="Lewis E.E."/>
            <person name="Goodrich-Blair H."/>
            <person name="Stock S.P."/>
            <person name="Adams B.J."/>
            <person name="Sternberg P.W."/>
            <person name="Mortazavi A."/>
        </authorList>
    </citation>
    <scope>NUCLEOTIDE SEQUENCE [LARGE SCALE GENOMIC DNA]</scope>
    <source>
        <strain evidence="4 5">ALL</strain>
    </source>
</reference>
<evidence type="ECO:0000313" key="4">
    <source>
        <dbReference type="EMBL" id="TKR87979.1"/>
    </source>
</evidence>
<dbReference type="SUPFAM" id="SSF47954">
    <property type="entry name" value="Cyclin-like"/>
    <property type="match status" value="2"/>
</dbReference>
<dbReference type="OrthoDB" id="25002at2759"/>
<feature type="domain" description="Cyclin-like" evidence="3">
    <location>
        <begin position="166"/>
        <end position="262"/>
    </location>
</feature>
<accession>A0A4U5NWM2</accession>
<reference evidence="4 5" key="2">
    <citation type="journal article" date="2019" name="G3 (Bethesda)">
        <title>Hybrid Assembly of the Genome of the Entomopathogenic Nematode Steinernema carpocapsae Identifies the X-Chromosome.</title>
        <authorList>
            <person name="Serra L."/>
            <person name="Macchietto M."/>
            <person name="Macias-Munoz A."/>
            <person name="McGill C.J."/>
            <person name="Rodriguez I.M."/>
            <person name="Rodriguez B."/>
            <person name="Murad R."/>
            <person name="Mortazavi A."/>
        </authorList>
    </citation>
    <scope>NUCLEOTIDE SEQUENCE [LARGE SCALE GENOMIC DNA]</scope>
    <source>
        <strain evidence="4 5">ALL</strain>
    </source>
</reference>
<dbReference type="Proteomes" id="UP000298663">
    <property type="component" value="Unassembled WGS sequence"/>
</dbReference>
<feature type="domain" description="Cyclin-like" evidence="3">
    <location>
        <begin position="61"/>
        <end position="153"/>
    </location>
</feature>
<evidence type="ECO:0000256" key="1">
    <source>
        <dbReference type="ARBA" id="ARBA00023127"/>
    </source>
</evidence>
<keyword evidence="5" id="KW-1185">Reference proteome</keyword>
<dbReference type="InterPro" id="IPR006671">
    <property type="entry name" value="Cyclin_N"/>
</dbReference>
<protein>
    <recommendedName>
        <fullName evidence="3">Cyclin-like domain-containing protein</fullName>
    </recommendedName>
</protein>
<dbReference type="InterPro" id="IPR043198">
    <property type="entry name" value="Cyclin/Ssn8"/>
</dbReference>
<dbReference type="SMART" id="SM00385">
    <property type="entry name" value="CYCLIN"/>
    <property type="match status" value="2"/>
</dbReference>
<dbReference type="GO" id="GO:0006357">
    <property type="term" value="P:regulation of transcription by RNA polymerase II"/>
    <property type="evidence" value="ECO:0007669"/>
    <property type="project" value="InterPro"/>
</dbReference>
<name>A0A4U5NWM2_STECR</name>
<dbReference type="STRING" id="34508.A0A4U5NWM2"/>
<dbReference type="InterPro" id="IPR036915">
    <property type="entry name" value="Cyclin-like_sf"/>
</dbReference>
<gene>
    <name evidence="4" type="ORF">L596_012293</name>
</gene>
<dbReference type="Pfam" id="PF00134">
    <property type="entry name" value="Cyclin_N"/>
    <property type="match status" value="1"/>
</dbReference>
<dbReference type="Gene3D" id="1.10.472.10">
    <property type="entry name" value="Cyclin-like"/>
    <property type="match status" value="2"/>
</dbReference>
<dbReference type="PANTHER" id="PTHR10026">
    <property type="entry name" value="CYCLIN"/>
    <property type="match status" value="1"/>
</dbReference>
<dbReference type="EMBL" id="AZBU02000003">
    <property type="protein sequence ID" value="TKR87979.1"/>
    <property type="molecule type" value="Genomic_DNA"/>
</dbReference>
<dbReference type="InterPro" id="IPR013763">
    <property type="entry name" value="Cyclin-like_dom"/>
</dbReference>
<evidence type="ECO:0000256" key="2">
    <source>
        <dbReference type="RuleBase" id="RU000383"/>
    </source>
</evidence>
<evidence type="ECO:0000259" key="3">
    <source>
        <dbReference type="SMART" id="SM00385"/>
    </source>
</evidence>
<keyword evidence="1 2" id="KW-0195">Cyclin</keyword>
<evidence type="ECO:0000313" key="5">
    <source>
        <dbReference type="Proteomes" id="UP000298663"/>
    </source>
</evidence>
<dbReference type="AlphaFoldDB" id="A0A4U5NWM2"/>
<organism evidence="4 5">
    <name type="scientific">Steinernema carpocapsae</name>
    <name type="common">Entomopathogenic nematode</name>
    <dbReference type="NCBI Taxonomy" id="34508"/>
    <lineage>
        <taxon>Eukaryota</taxon>
        <taxon>Metazoa</taxon>
        <taxon>Ecdysozoa</taxon>
        <taxon>Nematoda</taxon>
        <taxon>Chromadorea</taxon>
        <taxon>Rhabditida</taxon>
        <taxon>Tylenchina</taxon>
        <taxon>Panagrolaimomorpha</taxon>
        <taxon>Strongyloidoidea</taxon>
        <taxon>Steinernematidae</taxon>
        <taxon>Steinernema</taxon>
    </lineage>
</organism>
<comment type="similarity">
    <text evidence="2">Belongs to the cyclin family.</text>
</comment>
<dbReference type="GO" id="GO:0016538">
    <property type="term" value="F:cyclin-dependent protein serine/threonine kinase regulator activity"/>
    <property type="evidence" value="ECO:0007669"/>
    <property type="project" value="InterPro"/>
</dbReference>
<sequence>MNRAENEASNLRFAAEMGVNEDQSGSALGWLFSQEQIENTPSRRAGMSAGNEEEARRHGIRLIMDVGLKLNWAANLTVATAAVYYHRFYMCHAFQEFPNYLTALGCLFLAGKVEETPKKCRDIALIAKEHYAACLPYQNLVDEIMAMERVLLQTLKFELHVEHPYRFLIRYARVFDLDRAKIREIIQTAWTFANDCQMSTLCVQWEPQIVAVMLLTLAVKVTNVENLKWRNFNREDRHWWCQFVQNLPEEMVQAEGEKVLQSYSGPPDRHLSQMMLYIFRVSCITFTALAVPLTDLKVIRS</sequence>